<dbReference type="RefSeq" id="WP_134513387.1">
    <property type="nucleotide sequence ID" value="NZ_SOHJ01000003.1"/>
</dbReference>
<sequence>MNVSDTQVRVFFVGGNPACYGTRAITEQTGTEVAVALIQGTLPEAPEACTALAFQGSLLIDLDAPLGDRPVVKLSIDGAIPPSK</sequence>
<gene>
    <name evidence="1" type="ORF">E3T39_03700</name>
</gene>
<name>A0A4R9AHZ2_9MICO</name>
<dbReference type="EMBL" id="SOHJ01000003">
    <property type="protein sequence ID" value="TFD62118.1"/>
    <property type="molecule type" value="Genomic_DNA"/>
</dbReference>
<organism evidence="1 2">
    <name type="scientific">Cryobacterium suzukii</name>
    <dbReference type="NCBI Taxonomy" id="1259198"/>
    <lineage>
        <taxon>Bacteria</taxon>
        <taxon>Bacillati</taxon>
        <taxon>Actinomycetota</taxon>
        <taxon>Actinomycetes</taxon>
        <taxon>Micrococcales</taxon>
        <taxon>Microbacteriaceae</taxon>
        <taxon>Cryobacterium</taxon>
    </lineage>
</organism>
<dbReference type="OrthoDB" id="4966315at2"/>
<dbReference type="AlphaFoldDB" id="A0A4R9AHZ2"/>
<comment type="caution">
    <text evidence="1">The sequence shown here is derived from an EMBL/GenBank/DDBJ whole genome shotgun (WGS) entry which is preliminary data.</text>
</comment>
<evidence type="ECO:0000313" key="1">
    <source>
        <dbReference type="EMBL" id="TFD62118.1"/>
    </source>
</evidence>
<accession>A0A4R9AHZ2</accession>
<keyword evidence="2" id="KW-1185">Reference proteome</keyword>
<reference evidence="1 2" key="1">
    <citation type="submission" date="2019-03" db="EMBL/GenBank/DDBJ databases">
        <title>Genomics of glacier-inhabiting Cryobacterium strains.</title>
        <authorList>
            <person name="Liu Q."/>
            <person name="Xin Y.-H."/>
        </authorList>
    </citation>
    <scope>NUCLEOTIDE SEQUENCE [LARGE SCALE GENOMIC DNA]</scope>
    <source>
        <strain evidence="1 2">Sr39</strain>
    </source>
</reference>
<protein>
    <submittedName>
        <fullName evidence="1">Uncharacterized protein</fullName>
    </submittedName>
</protein>
<proteinExistence type="predicted"/>
<dbReference type="Proteomes" id="UP000298170">
    <property type="component" value="Unassembled WGS sequence"/>
</dbReference>
<evidence type="ECO:0000313" key="2">
    <source>
        <dbReference type="Proteomes" id="UP000298170"/>
    </source>
</evidence>